<dbReference type="Pfam" id="PF07715">
    <property type="entry name" value="Plug"/>
    <property type="match status" value="1"/>
</dbReference>
<dbReference type="SUPFAM" id="SSF56935">
    <property type="entry name" value="Porins"/>
    <property type="match status" value="1"/>
</dbReference>
<keyword evidence="8 13" id="KW-0798">TonB box</keyword>
<dbReference type="PANTHER" id="PTHR30442">
    <property type="entry name" value="IRON III DICITRATE TRANSPORT PROTEIN FECA"/>
    <property type="match status" value="1"/>
</dbReference>
<dbReference type="InterPro" id="IPR000531">
    <property type="entry name" value="Beta-barrel_TonB"/>
</dbReference>
<dbReference type="Gene3D" id="2.40.170.20">
    <property type="entry name" value="TonB-dependent receptor, beta-barrel domain"/>
    <property type="match status" value="1"/>
</dbReference>
<dbReference type="InterPro" id="IPR010917">
    <property type="entry name" value="TonB_rcpt_CS"/>
</dbReference>
<dbReference type="InterPro" id="IPR011662">
    <property type="entry name" value="Secretin/TonB_short_N"/>
</dbReference>
<dbReference type="AlphaFoldDB" id="A0A7U4J6S3"/>
<dbReference type="PANTHER" id="PTHR30442:SF0">
    <property type="entry name" value="FE(3+) DICITRATE TRANSPORT PROTEIN FECA"/>
    <property type="match status" value="1"/>
</dbReference>
<keyword evidence="3 11" id="KW-1134">Transmembrane beta strand</keyword>
<protein>
    <submittedName>
        <fullName evidence="15">Energy transducer TonB</fullName>
    </submittedName>
</protein>
<dbReference type="Gene3D" id="2.170.130.10">
    <property type="entry name" value="TonB-dependent receptor, plug domain"/>
    <property type="match status" value="1"/>
</dbReference>
<keyword evidence="6" id="KW-0732">Signal</keyword>
<name>A0A7U4J6S3_9SPHN</name>
<comment type="similarity">
    <text evidence="11 13">Belongs to the TonB-dependent receptor family.</text>
</comment>
<evidence type="ECO:0000259" key="14">
    <source>
        <dbReference type="SMART" id="SM00965"/>
    </source>
</evidence>
<dbReference type="GO" id="GO:0033214">
    <property type="term" value="P:siderophore-iron import into cell"/>
    <property type="evidence" value="ECO:0007669"/>
    <property type="project" value="TreeGrafter"/>
</dbReference>
<comment type="subcellular location">
    <subcellularLocation>
        <location evidence="1 11">Cell outer membrane</location>
        <topology evidence="1 11">Multi-pass membrane protein</topology>
    </subcellularLocation>
</comment>
<evidence type="ECO:0000256" key="7">
    <source>
        <dbReference type="ARBA" id="ARBA00023004"/>
    </source>
</evidence>
<evidence type="ECO:0000256" key="1">
    <source>
        <dbReference type="ARBA" id="ARBA00004571"/>
    </source>
</evidence>
<evidence type="ECO:0000256" key="11">
    <source>
        <dbReference type="PROSITE-ProRule" id="PRU01360"/>
    </source>
</evidence>
<evidence type="ECO:0000256" key="10">
    <source>
        <dbReference type="ARBA" id="ARBA00023237"/>
    </source>
</evidence>
<evidence type="ECO:0000256" key="2">
    <source>
        <dbReference type="ARBA" id="ARBA00022448"/>
    </source>
</evidence>
<keyword evidence="10 11" id="KW-0998">Cell outer membrane</keyword>
<dbReference type="OrthoDB" id="9760333at2"/>
<evidence type="ECO:0000256" key="13">
    <source>
        <dbReference type="RuleBase" id="RU003357"/>
    </source>
</evidence>
<evidence type="ECO:0000256" key="4">
    <source>
        <dbReference type="ARBA" id="ARBA00022496"/>
    </source>
</evidence>
<dbReference type="Pfam" id="PF07660">
    <property type="entry name" value="STN"/>
    <property type="match status" value="1"/>
</dbReference>
<sequence>MLGSVLLAGAATTLSPAAAIGQTQADAQSRSFDIPAKALTEVLADFGRQSGLQVSVDAAIVRGLSSPGVRGRLSIAEALQRLLAGTGFTWHLSGNLVTLERVRAADRGDGQQAPIVTEALRIEGAAGAQETGAERDARRHDAVFDRDLSSTFAGKDEVERYKGVNPADVLKGMVNVFSGDSRNSGALDPSIRGIQGPGRVPVIIDGTEQALTVWRGYNGASNRNYIDPSLIAGVEVLKGPVSARGVNASTGGAVVINTLDVSDILKPGQKFGVELHLEGGNNSVSPQLPTLLTGQDYRTIAGFPGSPGTPGLPNFPYDDPTVRVSVHKAGDNDLFSMGDKAVRVAAAGRLGDFDLIAAYAYRQRGNYYSGENGAGYYQQSGLTLAPDTYVRLLGLNYKPGEEVPNTSSEMESWLAKGTWHIADDQYLQFGFRDSKSTYGEIIPSRIMSTSSGTFGNVQWPLSKVHAQAYNAEYKWQPDSTWIDLKASLWGTHTVSDTYSAGGFPNAASTVDPILINTALGNSHNDRIGFTASNQVKLTRRLDLMLEGSWQHEKLSSEDQYSDAIANGWRQYPRAGRREEYRINLRGEWRPTSFLKLNAGVTYSGYWAHDDFLDDLLHIRGGSIAQSVVSSYNETYRTTETGAVAYEAWLRTQFTNENIIQRRLATYIANPVPFTVTHNAVWSPDAQGSFRRADNLCVNGSLTAMSNYVAGSCGMTAVTTNVAVTQSTDKRAHGWAPNASATVYFSGASRAYLRYAEAYRFPSIFESTIGFSASINPTQALKPEHMYAIEAAFVQDLKGLFGLNGADQHADIKLTWYRNLTKDVIERSTQLQFFNLDRQEIQGLELQARYDNGGFFTELGAAHMTKNKVCDESFAIQQDPVQGRVPNCVKYGFVSSYLLTQATPEDQINWSVGGRFFEKRLEVGSRLTWYSGYDNPQLDAFISGPVADRISGYGLNVPYTWGEILTVDAYVKVKLGDAYSAELVATNLNDRYYLDPLTRSLMPAPGRTVRLSLTGRF</sequence>
<keyword evidence="5 11" id="KW-0812">Transmembrane</keyword>
<evidence type="ECO:0000256" key="9">
    <source>
        <dbReference type="ARBA" id="ARBA00023136"/>
    </source>
</evidence>
<keyword evidence="7" id="KW-0408">Iron</keyword>
<dbReference type="InterPro" id="IPR012910">
    <property type="entry name" value="Plug_dom"/>
</dbReference>
<dbReference type="KEGG" id="sphi:TS85_04925"/>
<dbReference type="Gene3D" id="3.55.50.30">
    <property type="match status" value="1"/>
</dbReference>
<dbReference type="EMBL" id="CP010836">
    <property type="protein sequence ID" value="AJP71282.1"/>
    <property type="molecule type" value="Genomic_DNA"/>
</dbReference>
<evidence type="ECO:0000256" key="5">
    <source>
        <dbReference type="ARBA" id="ARBA00022692"/>
    </source>
</evidence>
<evidence type="ECO:0000256" key="3">
    <source>
        <dbReference type="ARBA" id="ARBA00022452"/>
    </source>
</evidence>
<dbReference type="GO" id="GO:0009279">
    <property type="term" value="C:cell outer membrane"/>
    <property type="evidence" value="ECO:0007669"/>
    <property type="project" value="UniProtKB-SubCell"/>
</dbReference>
<dbReference type="Proteomes" id="UP000032300">
    <property type="component" value="Chromosome"/>
</dbReference>
<dbReference type="RefSeq" id="WP_052507750.1">
    <property type="nucleotide sequence ID" value="NZ_CP010836.1"/>
</dbReference>
<feature type="domain" description="Secretin/TonB short N-terminal" evidence="14">
    <location>
        <begin position="52"/>
        <end position="102"/>
    </location>
</feature>
<evidence type="ECO:0000256" key="6">
    <source>
        <dbReference type="ARBA" id="ARBA00022729"/>
    </source>
</evidence>
<evidence type="ECO:0000313" key="15">
    <source>
        <dbReference type="EMBL" id="AJP71282.1"/>
    </source>
</evidence>
<keyword evidence="4" id="KW-0406">Ion transport</keyword>
<gene>
    <name evidence="15" type="ORF">TS85_04925</name>
</gene>
<evidence type="ECO:0000313" key="16">
    <source>
        <dbReference type="Proteomes" id="UP000032300"/>
    </source>
</evidence>
<dbReference type="InterPro" id="IPR036942">
    <property type="entry name" value="Beta-barrel_TonB_sf"/>
</dbReference>
<accession>A0A7U4J6S3</accession>
<organism evidence="15 16">
    <name type="scientific">Sphingomonas hengshuiensis</name>
    <dbReference type="NCBI Taxonomy" id="1609977"/>
    <lineage>
        <taxon>Bacteria</taxon>
        <taxon>Pseudomonadati</taxon>
        <taxon>Pseudomonadota</taxon>
        <taxon>Alphaproteobacteria</taxon>
        <taxon>Sphingomonadales</taxon>
        <taxon>Sphingomonadaceae</taxon>
        <taxon>Sphingomonas</taxon>
    </lineage>
</organism>
<dbReference type="PROSITE" id="PS52016">
    <property type="entry name" value="TONB_DEPENDENT_REC_3"/>
    <property type="match status" value="1"/>
</dbReference>
<keyword evidence="9 11" id="KW-0472">Membrane</keyword>
<dbReference type="SMART" id="SM00965">
    <property type="entry name" value="STN"/>
    <property type="match status" value="1"/>
</dbReference>
<evidence type="ECO:0000256" key="12">
    <source>
        <dbReference type="PROSITE-ProRule" id="PRU10144"/>
    </source>
</evidence>
<proteinExistence type="inferred from homology"/>
<reference evidence="15 16" key="2">
    <citation type="submission" date="2015-02" db="EMBL/GenBank/DDBJ databases">
        <title>The complete genome of Sphingomonas hengshuiensis sp. WHSC-8 isolated from soil of Hengshui Lake.</title>
        <authorList>
            <person name="Wei S."/>
            <person name="Guo J."/>
            <person name="Su C."/>
            <person name="Wu R."/>
            <person name="Zhang Z."/>
            <person name="Liang K."/>
            <person name="Li H."/>
            <person name="Wang T."/>
            <person name="Liu H."/>
            <person name="Zhang C."/>
            <person name="Li Z."/>
            <person name="Wang Q."/>
            <person name="Meng J."/>
        </authorList>
    </citation>
    <scope>NUCLEOTIDE SEQUENCE [LARGE SCALE GENOMIC DNA]</scope>
    <source>
        <strain evidence="15 16">WHSC-8</strain>
    </source>
</reference>
<evidence type="ECO:0000256" key="8">
    <source>
        <dbReference type="ARBA" id="ARBA00023077"/>
    </source>
</evidence>
<dbReference type="Pfam" id="PF00593">
    <property type="entry name" value="TonB_dep_Rec_b-barrel"/>
    <property type="match status" value="1"/>
</dbReference>
<keyword evidence="2 11" id="KW-0813">Transport</keyword>
<dbReference type="InterPro" id="IPR037066">
    <property type="entry name" value="Plug_dom_sf"/>
</dbReference>
<keyword evidence="4" id="KW-0410">Iron transport</keyword>
<dbReference type="InterPro" id="IPR039426">
    <property type="entry name" value="TonB-dep_rcpt-like"/>
</dbReference>
<reference evidence="15 16" key="1">
    <citation type="journal article" date="2015" name="Int. J. Syst. Evol. Microbiol.">
        <title>Sphingomonas hengshuiensis sp. nov., isolated from lake wetland.</title>
        <authorList>
            <person name="Wei S."/>
            <person name="Wang T."/>
            <person name="Liu H."/>
            <person name="Zhang C."/>
            <person name="Guo J."/>
            <person name="Wang Q."/>
            <person name="Liang K."/>
            <person name="Zhang Z."/>
        </authorList>
    </citation>
    <scope>NUCLEOTIDE SEQUENCE [LARGE SCALE GENOMIC DNA]</scope>
    <source>
        <strain evidence="15 16">WHSC-8</strain>
    </source>
</reference>
<dbReference type="PROSITE" id="PS01156">
    <property type="entry name" value="TONB_DEPENDENT_REC_2"/>
    <property type="match status" value="1"/>
</dbReference>
<feature type="short sequence motif" description="TonB C-terminal box" evidence="12">
    <location>
        <begin position="999"/>
        <end position="1016"/>
    </location>
</feature>
<keyword evidence="16" id="KW-1185">Reference proteome</keyword>